<reference evidence="2" key="1">
    <citation type="journal article" date="2022" name="Mol. Ecol. Resour.">
        <title>The genomes of chicory, endive, great burdock and yacon provide insights into Asteraceae palaeo-polyploidization history and plant inulin production.</title>
        <authorList>
            <person name="Fan W."/>
            <person name="Wang S."/>
            <person name="Wang H."/>
            <person name="Wang A."/>
            <person name="Jiang F."/>
            <person name="Liu H."/>
            <person name="Zhao H."/>
            <person name="Xu D."/>
            <person name="Zhang Y."/>
        </authorList>
    </citation>
    <scope>NUCLEOTIDE SEQUENCE [LARGE SCALE GENOMIC DNA]</scope>
    <source>
        <strain evidence="2">cv. Punajuju</strain>
    </source>
</reference>
<gene>
    <name evidence="1" type="ORF">L2E82_36275</name>
</gene>
<accession>A0ACB9BR95</accession>
<sequence>MIVSVFYVILFCLYASVYLCSSQGTYLPQNVSAVLFFGDSFFDTGNNNYVPSIGKVNFLPYGRDFMGGKPTGRYSNGKNLADFFAEGLGVKEFVPPYLDPSLNDSDLLTGVSFASGGSGYDPQTARRLTAIPIMDQLDFFKSYVGNLTRIVGAEATMNILDTSVSLISLGTNDIIVSLPDSNSENDVLNYVRNLVNLALGVIRRKNDASQLFNSMLKEQLPVLANSLPQSTVAYVDFYNPLITVIDNPGQYGIHYIQ</sequence>
<dbReference type="EMBL" id="CM042014">
    <property type="protein sequence ID" value="KAI3724495.1"/>
    <property type="molecule type" value="Genomic_DNA"/>
</dbReference>
<protein>
    <submittedName>
        <fullName evidence="1">Uncharacterized protein</fullName>
    </submittedName>
</protein>
<organism evidence="1 2">
    <name type="scientific">Cichorium intybus</name>
    <name type="common">Chicory</name>
    <dbReference type="NCBI Taxonomy" id="13427"/>
    <lineage>
        <taxon>Eukaryota</taxon>
        <taxon>Viridiplantae</taxon>
        <taxon>Streptophyta</taxon>
        <taxon>Embryophyta</taxon>
        <taxon>Tracheophyta</taxon>
        <taxon>Spermatophyta</taxon>
        <taxon>Magnoliopsida</taxon>
        <taxon>eudicotyledons</taxon>
        <taxon>Gunneridae</taxon>
        <taxon>Pentapetalae</taxon>
        <taxon>asterids</taxon>
        <taxon>campanulids</taxon>
        <taxon>Asterales</taxon>
        <taxon>Asteraceae</taxon>
        <taxon>Cichorioideae</taxon>
        <taxon>Cichorieae</taxon>
        <taxon>Cichoriinae</taxon>
        <taxon>Cichorium</taxon>
    </lineage>
</organism>
<proteinExistence type="predicted"/>
<keyword evidence="2" id="KW-1185">Reference proteome</keyword>
<comment type="caution">
    <text evidence="1">The sequence shown here is derived from an EMBL/GenBank/DDBJ whole genome shotgun (WGS) entry which is preliminary data.</text>
</comment>
<evidence type="ECO:0000313" key="1">
    <source>
        <dbReference type="EMBL" id="KAI3724495.1"/>
    </source>
</evidence>
<name>A0ACB9BR95_CICIN</name>
<dbReference type="Proteomes" id="UP001055811">
    <property type="component" value="Linkage Group LG06"/>
</dbReference>
<reference evidence="1 2" key="2">
    <citation type="journal article" date="2022" name="Mol. Ecol. Resour.">
        <title>The genomes of chicory, endive, great burdock and yacon provide insights into Asteraceae paleo-polyploidization history and plant inulin production.</title>
        <authorList>
            <person name="Fan W."/>
            <person name="Wang S."/>
            <person name="Wang H."/>
            <person name="Wang A."/>
            <person name="Jiang F."/>
            <person name="Liu H."/>
            <person name="Zhao H."/>
            <person name="Xu D."/>
            <person name="Zhang Y."/>
        </authorList>
    </citation>
    <scope>NUCLEOTIDE SEQUENCE [LARGE SCALE GENOMIC DNA]</scope>
    <source>
        <strain evidence="2">cv. Punajuju</strain>
        <tissue evidence="1">Leaves</tissue>
    </source>
</reference>
<evidence type="ECO:0000313" key="2">
    <source>
        <dbReference type="Proteomes" id="UP001055811"/>
    </source>
</evidence>